<dbReference type="Proteomes" id="UP000253918">
    <property type="component" value="Unassembled WGS sequence"/>
</dbReference>
<proteinExistence type="predicted"/>
<comment type="caution">
    <text evidence="2">The sequence shown here is derived from an EMBL/GenBank/DDBJ whole genome shotgun (WGS) entry which is preliminary data.</text>
</comment>
<sequence>MNDPRPALDDPARAAFAWRRYRRLLGWMAVASVIGAVLAIQGLQHFYGPLGWVAILATLGGVIGSVMMAGALMGLVFLSSGTGHDADVDRRDNPQPGPCPAD</sequence>
<feature type="transmembrane region" description="Helical" evidence="1">
    <location>
        <begin position="50"/>
        <end position="78"/>
    </location>
</feature>
<dbReference type="OrthoDB" id="7391705at2"/>
<organism evidence="2 3">
    <name type="scientific">Sphingomonas aracearum</name>
    <dbReference type="NCBI Taxonomy" id="2283317"/>
    <lineage>
        <taxon>Bacteria</taxon>
        <taxon>Pseudomonadati</taxon>
        <taxon>Pseudomonadota</taxon>
        <taxon>Alphaproteobacteria</taxon>
        <taxon>Sphingomonadales</taxon>
        <taxon>Sphingomonadaceae</taxon>
        <taxon>Sphingomonas</taxon>
    </lineage>
</organism>
<protein>
    <submittedName>
        <fullName evidence="2">Uncharacterized protein</fullName>
    </submittedName>
</protein>
<accession>A0A369VXE3</accession>
<name>A0A369VXE3_9SPHN</name>
<keyword evidence="1" id="KW-0812">Transmembrane</keyword>
<evidence type="ECO:0000313" key="3">
    <source>
        <dbReference type="Proteomes" id="UP000253918"/>
    </source>
</evidence>
<feature type="transmembrane region" description="Helical" evidence="1">
    <location>
        <begin position="24"/>
        <end position="44"/>
    </location>
</feature>
<dbReference type="RefSeq" id="WP_114688238.1">
    <property type="nucleotide sequence ID" value="NZ_QQNB01000003.1"/>
</dbReference>
<dbReference type="AlphaFoldDB" id="A0A369VXE3"/>
<keyword evidence="1" id="KW-0472">Membrane</keyword>
<keyword evidence="3" id="KW-1185">Reference proteome</keyword>
<evidence type="ECO:0000313" key="2">
    <source>
        <dbReference type="EMBL" id="RDE04501.1"/>
    </source>
</evidence>
<reference evidence="2 3" key="1">
    <citation type="submission" date="2018-07" db="EMBL/GenBank/DDBJ databases">
        <title>a novel species of Sphingomonas isolated from the rhizosphere soil of Araceae plant.</title>
        <authorList>
            <person name="Zhiyong W."/>
            <person name="Qinglan Z."/>
            <person name="Zhiwei F."/>
            <person name="Ding X."/>
            <person name="Gejiao W."/>
            <person name="Shixue Z."/>
        </authorList>
    </citation>
    <scope>NUCLEOTIDE SEQUENCE [LARGE SCALE GENOMIC DNA]</scope>
    <source>
        <strain evidence="2 3">WZY 27</strain>
    </source>
</reference>
<dbReference type="EMBL" id="QQNB01000003">
    <property type="protein sequence ID" value="RDE04501.1"/>
    <property type="molecule type" value="Genomic_DNA"/>
</dbReference>
<keyword evidence="1" id="KW-1133">Transmembrane helix</keyword>
<evidence type="ECO:0000256" key="1">
    <source>
        <dbReference type="SAM" id="Phobius"/>
    </source>
</evidence>
<gene>
    <name evidence="2" type="ORF">DVW87_12880</name>
</gene>